<feature type="region of interest" description="Disordered" evidence="1">
    <location>
        <begin position="22"/>
        <end position="71"/>
    </location>
</feature>
<dbReference type="Proteomes" id="UP000719412">
    <property type="component" value="Unassembled WGS sequence"/>
</dbReference>
<reference evidence="3" key="1">
    <citation type="journal article" date="2020" name="J Insects Food Feed">
        <title>The yellow mealworm (Tenebrio molitor) genome: a resource for the emerging insects as food and feed industry.</title>
        <authorList>
            <person name="Eriksson T."/>
            <person name="Andere A."/>
            <person name="Kelstrup H."/>
            <person name="Emery V."/>
            <person name="Picard C."/>
        </authorList>
    </citation>
    <scope>NUCLEOTIDE SEQUENCE</scope>
    <source>
        <strain evidence="3">Stoneville</strain>
        <tissue evidence="3">Whole head</tissue>
    </source>
</reference>
<evidence type="ECO:0000256" key="2">
    <source>
        <dbReference type="SAM" id="SignalP"/>
    </source>
</evidence>
<proteinExistence type="predicted"/>
<feature type="chain" id="PRO_5035151253" description="Secreted protein" evidence="2">
    <location>
        <begin position="22"/>
        <end position="71"/>
    </location>
</feature>
<accession>A0A8J6LBY6</accession>
<keyword evidence="2" id="KW-0732">Signal</keyword>
<dbReference type="AlphaFoldDB" id="A0A8J6LBY6"/>
<comment type="caution">
    <text evidence="3">The sequence shown here is derived from an EMBL/GenBank/DDBJ whole genome shotgun (WGS) entry which is preliminary data.</text>
</comment>
<evidence type="ECO:0000256" key="1">
    <source>
        <dbReference type="SAM" id="MobiDB-lite"/>
    </source>
</evidence>
<evidence type="ECO:0008006" key="5">
    <source>
        <dbReference type="Google" id="ProtNLM"/>
    </source>
</evidence>
<sequence>MWHFFSLTLLRAGVLVAGAECQRGRSAKGAKRHGTMEPTRGHRASRSDDGDELERSDEGWLDDGASAGTPC</sequence>
<evidence type="ECO:0000313" key="4">
    <source>
        <dbReference type="Proteomes" id="UP000719412"/>
    </source>
</evidence>
<name>A0A8J6LBY6_TENMO</name>
<protein>
    <recommendedName>
        <fullName evidence="5">Secreted protein</fullName>
    </recommendedName>
</protein>
<evidence type="ECO:0000313" key="3">
    <source>
        <dbReference type="EMBL" id="KAH0813923.1"/>
    </source>
</evidence>
<organism evidence="3 4">
    <name type="scientific">Tenebrio molitor</name>
    <name type="common">Yellow mealworm beetle</name>
    <dbReference type="NCBI Taxonomy" id="7067"/>
    <lineage>
        <taxon>Eukaryota</taxon>
        <taxon>Metazoa</taxon>
        <taxon>Ecdysozoa</taxon>
        <taxon>Arthropoda</taxon>
        <taxon>Hexapoda</taxon>
        <taxon>Insecta</taxon>
        <taxon>Pterygota</taxon>
        <taxon>Neoptera</taxon>
        <taxon>Endopterygota</taxon>
        <taxon>Coleoptera</taxon>
        <taxon>Polyphaga</taxon>
        <taxon>Cucujiformia</taxon>
        <taxon>Tenebrionidae</taxon>
        <taxon>Tenebrio</taxon>
    </lineage>
</organism>
<dbReference type="EMBL" id="JABDTM020024822">
    <property type="protein sequence ID" value="KAH0813923.1"/>
    <property type="molecule type" value="Genomic_DNA"/>
</dbReference>
<gene>
    <name evidence="3" type="ORF">GEV33_008868</name>
</gene>
<feature type="signal peptide" evidence="2">
    <location>
        <begin position="1"/>
        <end position="21"/>
    </location>
</feature>
<keyword evidence="4" id="KW-1185">Reference proteome</keyword>
<reference evidence="3" key="2">
    <citation type="submission" date="2021-08" db="EMBL/GenBank/DDBJ databases">
        <authorList>
            <person name="Eriksson T."/>
        </authorList>
    </citation>
    <scope>NUCLEOTIDE SEQUENCE</scope>
    <source>
        <strain evidence="3">Stoneville</strain>
        <tissue evidence="3">Whole head</tissue>
    </source>
</reference>
<feature type="compositionally biased region" description="Acidic residues" evidence="1">
    <location>
        <begin position="49"/>
        <end position="61"/>
    </location>
</feature>